<gene>
    <name evidence="2" type="ORF">CR513_17916</name>
</gene>
<dbReference type="STRING" id="157652.A0A371H8G1"/>
<dbReference type="InterPro" id="IPR036397">
    <property type="entry name" value="RNaseH_sf"/>
</dbReference>
<dbReference type="Gene3D" id="3.30.420.10">
    <property type="entry name" value="Ribonuclease H-like superfamily/Ribonuclease H"/>
    <property type="match status" value="1"/>
</dbReference>
<comment type="caution">
    <text evidence="2">The sequence shown here is derived from an EMBL/GenBank/DDBJ whole genome shotgun (WGS) entry which is preliminary data.</text>
</comment>
<dbReference type="PANTHER" id="PTHR35046:SF9">
    <property type="entry name" value="RNA-DIRECTED DNA POLYMERASE"/>
    <property type="match status" value="1"/>
</dbReference>
<dbReference type="OrthoDB" id="1938712at2759"/>
<dbReference type="InterPro" id="IPR041588">
    <property type="entry name" value="Integrase_H2C2"/>
</dbReference>
<dbReference type="PANTHER" id="PTHR35046">
    <property type="entry name" value="ZINC KNUCKLE (CCHC-TYPE) FAMILY PROTEIN"/>
    <property type="match status" value="1"/>
</dbReference>
<dbReference type="AlphaFoldDB" id="A0A371H8G1"/>
<organism evidence="2 3">
    <name type="scientific">Mucuna pruriens</name>
    <name type="common">Velvet bean</name>
    <name type="synonym">Dolichos pruriens</name>
    <dbReference type="NCBI Taxonomy" id="157652"/>
    <lineage>
        <taxon>Eukaryota</taxon>
        <taxon>Viridiplantae</taxon>
        <taxon>Streptophyta</taxon>
        <taxon>Embryophyta</taxon>
        <taxon>Tracheophyta</taxon>
        <taxon>Spermatophyta</taxon>
        <taxon>Magnoliopsida</taxon>
        <taxon>eudicotyledons</taxon>
        <taxon>Gunneridae</taxon>
        <taxon>Pentapetalae</taxon>
        <taxon>rosids</taxon>
        <taxon>fabids</taxon>
        <taxon>Fabales</taxon>
        <taxon>Fabaceae</taxon>
        <taxon>Papilionoideae</taxon>
        <taxon>50 kb inversion clade</taxon>
        <taxon>NPAAA clade</taxon>
        <taxon>indigoferoid/millettioid clade</taxon>
        <taxon>Phaseoleae</taxon>
        <taxon>Mucuna</taxon>
    </lineage>
</organism>
<proteinExistence type="predicted"/>
<feature type="domain" description="Integrase zinc-binding" evidence="1">
    <location>
        <begin position="10"/>
        <end position="66"/>
    </location>
</feature>
<dbReference type="SUPFAM" id="SSF53098">
    <property type="entry name" value="Ribonuclease H-like"/>
    <property type="match status" value="1"/>
</dbReference>
<dbReference type="GO" id="GO:0003676">
    <property type="term" value="F:nucleic acid binding"/>
    <property type="evidence" value="ECO:0007669"/>
    <property type="project" value="InterPro"/>
</dbReference>
<dbReference type="InterPro" id="IPR012337">
    <property type="entry name" value="RNaseH-like_sf"/>
</dbReference>
<evidence type="ECO:0000259" key="1">
    <source>
        <dbReference type="Pfam" id="PF17921"/>
    </source>
</evidence>
<keyword evidence="3" id="KW-1185">Reference proteome</keyword>
<reference evidence="2" key="1">
    <citation type="submission" date="2018-05" db="EMBL/GenBank/DDBJ databases">
        <title>Draft genome of Mucuna pruriens seed.</title>
        <authorList>
            <person name="Nnadi N.E."/>
            <person name="Vos R."/>
            <person name="Hasami M.H."/>
            <person name="Devisetty U.K."/>
            <person name="Aguiy J.C."/>
        </authorList>
    </citation>
    <scope>NUCLEOTIDE SEQUENCE [LARGE SCALE GENOMIC DNA]</scope>
    <source>
        <strain evidence="2">JCA_2017</strain>
    </source>
</reference>
<dbReference type="EMBL" id="QJKJ01003309">
    <property type="protein sequence ID" value="RDX99084.1"/>
    <property type="molecule type" value="Genomic_DNA"/>
</dbReference>
<dbReference type="Proteomes" id="UP000257109">
    <property type="component" value="Unassembled WGS sequence"/>
</dbReference>
<protein>
    <recommendedName>
        <fullName evidence="1">Integrase zinc-binding domain-containing protein</fullName>
    </recommendedName>
</protein>
<evidence type="ECO:0000313" key="3">
    <source>
        <dbReference type="Proteomes" id="UP000257109"/>
    </source>
</evidence>
<sequence>MEKWLCVRKSSIRELLIREAYEGGLICHFTEHKTYETLHEHFYWPRMRMNVHHVCEKCLVCKMAKSKASSNGLYISLPISTSPWVDISMNFVLGLSRSRGGRDSIFVVVDRFSKMTYFIPCHKSNYACRMANMFFKEVVSGEQNFVPTLKEKWLPNIDFAYNTVVNETMSHTSFELVYGFNTLSPLDLVPLLMESITDLDSLS</sequence>
<name>A0A371H8G1_MUCPR</name>
<dbReference type="Pfam" id="PF17921">
    <property type="entry name" value="Integrase_H2C2"/>
    <property type="match status" value="1"/>
</dbReference>
<evidence type="ECO:0000313" key="2">
    <source>
        <dbReference type="EMBL" id="RDX99084.1"/>
    </source>
</evidence>
<dbReference type="Gene3D" id="1.10.340.70">
    <property type="match status" value="1"/>
</dbReference>
<feature type="non-terminal residue" evidence="2">
    <location>
        <position position="1"/>
    </location>
</feature>
<accession>A0A371H8G1</accession>